<evidence type="ECO:0000259" key="13">
    <source>
        <dbReference type="Pfam" id="PF02771"/>
    </source>
</evidence>
<evidence type="ECO:0000256" key="3">
    <source>
        <dbReference type="ARBA" id="ARBA00009347"/>
    </source>
</evidence>
<name>A0A8H3TWV2_9TREE</name>
<evidence type="ECO:0000259" key="11">
    <source>
        <dbReference type="Pfam" id="PF00441"/>
    </source>
</evidence>
<evidence type="ECO:0000259" key="12">
    <source>
        <dbReference type="Pfam" id="PF02770"/>
    </source>
</evidence>
<keyword evidence="15" id="KW-1185">Reference proteome</keyword>
<feature type="domain" description="Acyl-CoA dehydrogenase/oxidase N-terminal" evidence="13">
    <location>
        <begin position="53"/>
        <end position="164"/>
    </location>
</feature>
<evidence type="ECO:0000313" key="14">
    <source>
        <dbReference type="EMBL" id="GHJ88559.1"/>
    </source>
</evidence>
<dbReference type="GO" id="GO:0005759">
    <property type="term" value="C:mitochondrial matrix"/>
    <property type="evidence" value="ECO:0007669"/>
    <property type="project" value="UniProtKB-SubCell"/>
</dbReference>
<comment type="subcellular location">
    <subcellularLocation>
        <location evidence="2">Mitochondrion matrix</location>
    </subcellularLocation>
</comment>
<sequence length="395" mass="43362">MQRTTALISSISRRHHASPCFIQPALANKRMASGTKFAKYNWEDPLDMNSLLTEEEVAIRDTARDYCQENLLPRVMEAYRTEDFDKKIMSEMGELGLLGATIEGHGCAGVSSVAYGLIAREVERVDSGYRSAMSVQSSLVMHPINEFGSEEQKERFLPRLAKGELIGCFGLTEPNHGSDPSSMETTASENPDGGYTLSGSKTWISNAPVADVFLVWAKCKWDGKIRGFLLEKGMDGLTAPAIKNKLALRASITGSIFMDTVKIPKENMLPKGQGLGLPFSCLNSARFGIAWGVMGSLEDCIARSREYALERNQFKKPLASYQLIQKKLADASTESTLGLLGALQLGRLKDKALWHPDMVSMMKRNNCGKALMHARILLDVLGGNAVSDEDVSLSR</sequence>
<dbReference type="FunFam" id="2.40.110.10:FF:000008">
    <property type="entry name" value="Glutaryl-CoA dehydrogenase, mitochondrial"/>
    <property type="match status" value="1"/>
</dbReference>
<evidence type="ECO:0000256" key="4">
    <source>
        <dbReference type="ARBA" id="ARBA00022630"/>
    </source>
</evidence>
<dbReference type="InterPro" id="IPR037069">
    <property type="entry name" value="AcylCoA_DH/ox_N_sf"/>
</dbReference>
<dbReference type="InterPro" id="IPR036250">
    <property type="entry name" value="AcylCo_DH-like_C"/>
</dbReference>
<comment type="caution">
    <text evidence="14">The sequence shown here is derived from an EMBL/GenBank/DDBJ whole genome shotgun (WGS) entry which is preliminary data.</text>
</comment>
<evidence type="ECO:0000256" key="6">
    <source>
        <dbReference type="ARBA" id="ARBA00022946"/>
    </source>
</evidence>
<dbReference type="AlphaFoldDB" id="A0A8H3TWV2"/>
<keyword evidence="8" id="KW-0496">Mitochondrion</keyword>
<reference evidence="14" key="1">
    <citation type="submission" date="2020-07" db="EMBL/GenBank/DDBJ databases">
        <title>Draft Genome Sequence of a Deep-Sea Yeast, Naganishia (Cryptococcus) liquefaciens strain N6.</title>
        <authorList>
            <person name="Han Y.W."/>
            <person name="Kajitani R."/>
            <person name="Morimoto H."/>
            <person name="Parhat M."/>
            <person name="Tsubouchi H."/>
            <person name="Bakenova O."/>
            <person name="Ogata M."/>
            <person name="Argunhan B."/>
            <person name="Aoki R."/>
            <person name="Kajiwara S."/>
            <person name="Itoh T."/>
            <person name="Iwasaki H."/>
        </authorList>
    </citation>
    <scope>NUCLEOTIDE SEQUENCE</scope>
    <source>
        <strain evidence="14">N6</strain>
    </source>
</reference>
<dbReference type="GO" id="GO:0050660">
    <property type="term" value="F:flavin adenine dinucleotide binding"/>
    <property type="evidence" value="ECO:0007669"/>
    <property type="project" value="InterPro"/>
</dbReference>
<evidence type="ECO:0000256" key="10">
    <source>
        <dbReference type="SAM" id="MobiDB-lite"/>
    </source>
</evidence>
<feature type="domain" description="Acyl-CoA oxidase/dehydrogenase middle" evidence="12">
    <location>
        <begin position="168"/>
        <end position="261"/>
    </location>
</feature>
<dbReference type="Pfam" id="PF02771">
    <property type="entry name" value="Acyl-CoA_dh_N"/>
    <property type="match status" value="1"/>
</dbReference>
<dbReference type="InterPro" id="IPR013786">
    <property type="entry name" value="AcylCoA_DH/ox_N"/>
</dbReference>
<evidence type="ECO:0000256" key="9">
    <source>
        <dbReference type="RuleBase" id="RU362125"/>
    </source>
</evidence>
<evidence type="ECO:0000256" key="5">
    <source>
        <dbReference type="ARBA" id="ARBA00022827"/>
    </source>
</evidence>
<dbReference type="PANTHER" id="PTHR42807:SF1">
    <property type="entry name" value="GLUTARYL-COA DEHYDROGENASE, MITOCHONDRIAL"/>
    <property type="match status" value="1"/>
</dbReference>
<dbReference type="GO" id="GO:0033539">
    <property type="term" value="P:fatty acid beta-oxidation using acyl-CoA dehydrogenase"/>
    <property type="evidence" value="ECO:0007669"/>
    <property type="project" value="TreeGrafter"/>
</dbReference>
<keyword evidence="4 9" id="KW-0285">Flavoprotein</keyword>
<keyword evidence="6" id="KW-0809">Transit peptide</keyword>
<dbReference type="Proteomes" id="UP000620104">
    <property type="component" value="Unassembled WGS sequence"/>
</dbReference>
<keyword evidence="7 9" id="KW-0560">Oxidoreductase</keyword>
<dbReference type="Pfam" id="PF02770">
    <property type="entry name" value="Acyl-CoA_dh_M"/>
    <property type="match status" value="1"/>
</dbReference>
<feature type="compositionally biased region" description="Polar residues" evidence="10">
    <location>
        <begin position="178"/>
        <end position="189"/>
    </location>
</feature>
<feature type="domain" description="Acyl-CoA dehydrogenase/oxidase C-terminal" evidence="11">
    <location>
        <begin position="272"/>
        <end position="393"/>
    </location>
</feature>
<dbReference type="FunFam" id="1.10.540.10:FF:000003">
    <property type="entry name" value="glutaryl-CoA dehydrogenase, mitochondrial"/>
    <property type="match status" value="1"/>
</dbReference>
<dbReference type="OrthoDB" id="435240at2759"/>
<gene>
    <name evidence="14" type="ORF">NliqN6_4961</name>
</gene>
<dbReference type="GO" id="GO:0000062">
    <property type="term" value="F:fatty-acyl-CoA binding"/>
    <property type="evidence" value="ECO:0007669"/>
    <property type="project" value="TreeGrafter"/>
</dbReference>
<evidence type="ECO:0000256" key="8">
    <source>
        <dbReference type="ARBA" id="ARBA00023128"/>
    </source>
</evidence>
<evidence type="ECO:0008006" key="16">
    <source>
        <dbReference type="Google" id="ProtNLM"/>
    </source>
</evidence>
<accession>A0A8H3TWV2</accession>
<dbReference type="PANTHER" id="PTHR42807">
    <property type="entry name" value="GLUTARYL-COA DEHYDROGENASE, MITOCHONDRIAL"/>
    <property type="match status" value="1"/>
</dbReference>
<dbReference type="GO" id="GO:0005743">
    <property type="term" value="C:mitochondrial inner membrane"/>
    <property type="evidence" value="ECO:0007669"/>
    <property type="project" value="TreeGrafter"/>
</dbReference>
<dbReference type="SUPFAM" id="SSF56645">
    <property type="entry name" value="Acyl-CoA dehydrogenase NM domain-like"/>
    <property type="match status" value="1"/>
</dbReference>
<evidence type="ECO:0000256" key="1">
    <source>
        <dbReference type="ARBA" id="ARBA00001974"/>
    </source>
</evidence>
<protein>
    <recommendedName>
        <fullName evidence="16">Acyl-CoA dehydrogenase</fullName>
    </recommendedName>
</protein>
<dbReference type="Pfam" id="PF00441">
    <property type="entry name" value="Acyl-CoA_dh_1"/>
    <property type="match status" value="1"/>
</dbReference>
<dbReference type="Gene3D" id="1.20.140.10">
    <property type="entry name" value="Butyryl-CoA Dehydrogenase, subunit A, domain 3"/>
    <property type="match status" value="1"/>
</dbReference>
<dbReference type="SUPFAM" id="SSF47203">
    <property type="entry name" value="Acyl-CoA dehydrogenase C-terminal domain-like"/>
    <property type="match status" value="1"/>
</dbReference>
<dbReference type="InterPro" id="IPR046373">
    <property type="entry name" value="Acyl-CoA_Oxase/DH_mid-dom_sf"/>
</dbReference>
<dbReference type="GO" id="GO:0004361">
    <property type="term" value="F:glutaryl-CoA dehydrogenase activity"/>
    <property type="evidence" value="ECO:0007669"/>
    <property type="project" value="TreeGrafter"/>
</dbReference>
<proteinExistence type="inferred from homology"/>
<feature type="region of interest" description="Disordered" evidence="10">
    <location>
        <begin position="173"/>
        <end position="192"/>
    </location>
</feature>
<dbReference type="Gene3D" id="2.40.110.10">
    <property type="entry name" value="Butyryl-CoA Dehydrogenase, subunit A, domain 2"/>
    <property type="match status" value="1"/>
</dbReference>
<evidence type="ECO:0000256" key="2">
    <source>
        <dbReference type="ARBA" id="ARBA00004305"/>
    </source>
</evidence>
<comment type="similarity">
    <text evidence="3 9">Belongs to the acyl-CoA dehydrogenase family.</text>
</comment>
<dbReference type="Gene3D" id="1.10.540.10">
    <property type="entry name" value="Acyl-CoA dehydrogenase/oxidase, N-terminal domain"/>
    <property type="match status" value="1"/>
</dbReference>
<evidence type="ECO:0000256" key="7">
    <source>
        <dbReference type="ARBA" id="ARBA00023002"/>
    </source>
</evidence>
<evidence type="ECO:0000313" key="15">
    <source>
        <dbReference type="Proteomes" id="UP000620104"/>
    </source>
</evidence>
<dbReference type="GO" id="GO:0046949">
    <property type="term" value="P:fatty-acyl-CoA biosynthetic process"/>
    <property type="evidence" value="ECO:0007669"/>
    <property type="project" value="TreeGrafter"/>
</dbReference>
<dbReference type="InterPro" id="IPR009075">
    <property type="entry name" value="AcylCo_DH/oxidase_C"/>
</dbReference>
<dbReference type="EMBL" id="BLZA01000030">
    <property type="protein sequence ID" value="GHJ88559.1"/>
    <property type="molecule type" value="Genomic_DNA"/>
</dbReference>
<comment type="cofactor">
    <cofactor evidence="1 9">
        <name>FAD</name>
        <dbReference type="ChEBI" id="CHEBI:57692"/>
    </cofactor>
</comment>
<dbReference type="InterPro" id="IPR009100">
    <property type="entry name" value="AcylCoA_DH/oxidase_NM_dom_sf"/>
</dbReference>
<dbReference type="InterPro" id="IPR006091">
    <property type="entry name" value="Acyl-CoA_Oxase/DH_mid-dom"/>
</dbReference>
<organism evidence="14 15">
    <name type="scientific">Naganishia liquefaciens</name>
    <dbReference type="NCBI Taxonomy" id="104408"/>
    <lineage>
        <taxon>Eukaryota</taxon>
        <taxon>Fungi</taxon>
        <taxon>Dikarya</taxon>
        <taxon>Basidiomycota</taxon>
        <taxon>Agaricomycotina</taxon>
        <taxon>Tremellomycetes</taxon>
        <taxon>Filobasidiales</taxon>
        <taxon>Filobasidiaceae</taxon>
        <taxon>Naganishia</taxon>
    </lineage>
</organism>
<keyword evidence="5 9" id="KW-0274">FAD</keyword>
<dbReference type="InterPro" id="IPR052033">
    <property type="entry name" value="Glutaryl-CoA_DH_mitochondrial"/>
</dbReference>